<dbReference type="Proteomes" id="UP000007113">
    <property type="component" value="Chromosome"/>
</dbReference>
<dbReference type="AlphaFoldDB" id="G8NS44"/>
<proteinExistence type="predicted"/>
<keyword evidence="2" id="KW-1185">Reference proteome</keyword>
<dbReference type="HOGENOM" id="CLU_2990341_0_0_0"/>
<sequence precursor="true">MKYLKIPVVSSVFGGAVPSQQKSQNTLLLWGTAGLISRKSNVFTLHSADLSQTPNHC</sequence>
<reference evidence="1 2" key="1">
    <citation type="submission" date="2011-11" db="EMBL/GenBank/DDBJ databases">
        <title>Complete sequence of Granulicella mallensis MP5ACTX8.</title>
        <authorList>
            <consortium name="US DOE Joint Genome Institute"/>
            <person name="Lucas S."/>
            <person name="Copeland A."/>
            <person name="Lapidus A."/>
            <person name="Cheng J.-F."/>
            <person name="Goodwin L."/>
            <person name="Pitluck S."/>
            <person name="Peters L."/>
            <person name="Lu M."/>
            <person name="Detter J.C."/>
            <person name="Han C."/>
            <person name="Tapia R."/>
            <person name="Land M."/>
            <person name="Hauser L."/>
            <person name="Kyrpides N."/>
            <person name="Ivanova N."/>
            <person name="Mikhailova N."/>
            <person name="Pagani I."/>
            <person name="Rawat S."/>
            <person name="Mannisto M."/>
            <person name="Haggblom M."/>
            <person name="Woyke T."/>
        </authorList>
    </citation>
    <scope>NUCLEOTIDE SEQUENCE [LARGE SCALE GENOMIC DNA]</scope>
    <source>
        <strain evidence="2">ATCC BAA-1857 / DSM 23137 / MP5ACTX8</strain>
    </source>
</reference>
<accession>G8NS44</accession>
<organism evidence="1 2">
    <name type="scientific">Granulicella mallensis (strain ATCC BAA-1857 / DSM 23137 / MP5ACTX8)</name>
    <dbReference type="NCBI Taxonomy" id="682795"/>
    <lineage>
        <taxon>Bacteria</taxon>
        <taxon>Pseudomonadati</taxon>
        <taxon>Acidobacteriota</taxon>
        <taxon>Terriglobia</taxon>
        <taxon>Terriglobales</taxon>
        <taxon>Acidobacteriaceae</taxon>
        <taxon>Granulicella</taxon>
    </lineage>
</organism>
<protein>
    <submittedName>
        <fullName evidence="1">Uncharacterized protein</fullName>
    </submittedName>
</protein>
<name>G8NS44_GRAMM</name>
<gene>
    <name evidence="1" type="ordered locus">AciX8_1916</name>
</gene>
<dbReference type="KEGG" id="gma:AciX8_1916"/>
<dbReference type="EMBL" id="CP003130">
    <property type="protein sequence ID" value="AEU36252.1"/>
    <property type="molecule type" value="Genomic_DNA"/>
</dbReference>
<evidence type="ECO:0000313" key="2">
    <source>
        <dbReference type="Proteomes" id="UP000007113"/>
    </source>
</evidence>
<evidence type="ECO:0000313" key="1">
    <source>
        <dbReference type="EMBL" id="AEU36252.1"/>
    </source>
</evidence>